<sequence>MRDTELYRHLLGLETPWKVGRVELSATDGRVDVWVEHPAQTRFACPDCKRELSVYDHSAERAWRHLDSCAFLTFLHASPPRVDCPEHGVRQVGLPWAEPHSRFTTLFERLAIDVLAACDVASAAKLLRISWDQAWHLMDRAVARGLAAKPLNVPAHVGVDEKAAGKGQDYITVVSDLDAGTVEYIADERRQASLDGYFEKFTAEQRAGIEAVAMDMWEPFAASVRTHLSDADDKIVFDRYHLMGYLTKAVDTVRKAENRALAVTGDKSLAGSKYLWLYSAENLPARHHDRFAALRGADLKTGRAWTIKEDLRHFWSYKRRGWAAKHFKRWYFWATHSRLKPIIDAAKTLKRHEAGLLSYFAQGSGVVD</sequence>
<organism evidence="4 5">
    <name type="scientific">Candidatus Mycolicibacterium alkanivorans</name>
    <dbReference type="NCBI Taxonomy" id="2954114"/>
    <lineage>
        <taxon>Bacteria</taxon>
        <taxon>Bacillati</taxon>
        <taxon>Actinomycetota</taxon>
        <taxon>Actinomycetes</taxon>
        <taxon>Mycobacteriales</taxon>
        <taxon>Mycobacteriaceae</taxon>
        <taxon>Mycolicibacterium</taxon>
    </lineage>
</organism>
<dbReference type="Pfam" id="PF01610">
    <property type="entry name" value="DDE_Tnp_ISL3"/>
    <property type="match status" value="1"/>
</dbReference>
<dbReference type="Pfam" id="PF14690">
    <property type="entry name" value="Zn_ribbon_ISL3"/>
    <property type="match status" value="1"/>
</dbReference>
<dbReference type="PANTHER" id="PTHR33498:SF1">
    <property type="entry name" value="TRANSPOSASE FOR INSERTION SEQUENCE ELEMENT IS1557"/>
    <property type="match status" value="1"/>
</dbReference>
<dbReference type="Pfam" id="PF13542">
    <property type="entry name" value="HTH_Tnp_ISL3"/>
    <property type="match status" value="1"/>
</dbReference>
<accession>A0ABS9YRU1</accession>
<evidence type="ECO:0000313" key="4">
    <source>
        <dbReference type="EMBL" id="MCI4673892.1"/>
    </source>
</evidence>
<dbReference type="EMBL" id="JAIVFL010000001">
    <property type="protein sequence ID" value="MCI4673892.1"/>
    <property type="molecule type" value="Genomic_DNA"/>
</dbReference>
<dbReference type="NCBIfam" id="NF033550">
    <property type="entry name" value="transpos_ISL3"/>
    <property type="match status" value="1"/>
</dbReference>
<evidence type="ECO:0000259" key="3">
    <source>
        <dbReference type="Pfam" id="PF14690"/>
    </source>
</evidence>
<protein>
    <submittedName>
        <fullName evidence="4">ISL3 family transposase</fullName>
    </submittedName>
</protein>
<gene>
    <name evidence="4" type="ORF">K9U37_02560</name>
</gene>
<dbReference type="InterPro" id="IPR029261">
    <property type="entry name" value="Transposase_Znf"/>
</dbReference>
<dbReference type="InterPro" id="IPR032877">
    <property type="entry name" value="Transposase_HTH"/>
</dbReference>
<dbReference type="InterPro" id="IPR002560">
    <property type="entry name" value="Transposase_DDE"/>
</dbReference>
<feature type="domain" description="Transposase IS204/IS1001/IS1096/IS1165 helix-turn-helix" evidence="2">
    <location>
        <begin position="94"/>
        <end position="142"/>
    </location>
</feature>
<reference evidence="4" key="1">
    <citation type="journal article" date="2022" name="ISME J.">
        <title>Identification of active gaseous-alkane degraders at natural gas seeps.</title>
        <authorList>
            <person name="Farhan Ul Haque M."/>
            <person name="Hernandez M."/>
            <person name="Crombie A.T."/>
            <person name="Murrell J.C."/>
        </authorList>
    </citation>
    <scope>NUCLEOTIDE SEQUENCE</scope>
    <source>
        <strain evidence="4">ANDR5</strain>
    </source>
</reference>
<dbReference type="RefSeq" id="WP_243070384.1">
    <property type="nucleotide sequence ID" value="NZ_JAIVFL010000001.1"/>
</dbReference>
<comment type="caution">
    <text evidence="4">The sequence shown here is derived from an EMBL/GenBank/DDBJ whole genome shotgun (WGS) entry which is preliminary data.</text>
</comment>
<evidence type="ECO:0000259" key="2">
    <source>
        <dbReference type="Pfam" id="PF13542"/>
    </source>
</evidence>
<keyword evidence="5" id="KW-1185">Reference proteome</keyword>
<dbReference type="Proteomes" id="UP001139068">
    <property type="component" value="Unassembled WGS sequence"/>
</dbReference>
<feature type="domain" description="Transposase IS204/IS1001/IS1096/IS1165 DDE" evidence="1">
    <location>
        <begin position="157"/>
        <end position="362"/>
    </location>
</feature>
<evidence type="ECO:0000259" key="1">
    <source>
        <dbReference type="Pfam" id="PF01610"/>
    </source>
</evidence>
<dbReference type="InterPro" id="IPR047951">
    <property type="entry name" value="Transpos_ISL3"/>
</dbReference>
<proteinExistence type="predicted"/>
<feature type="domain" description="Transposase IS204/IS1001/IS1096/IS1165 zinc-finger" evidence="3">
    <location>
        <begin position="43"/>
        <end position="87"/>
    </location>
</feature>
<evidence type="ECO:0000313" key="5">
    <source>
        <dbReference type="Proteomes" id="UP001139068"/>
    </source>
</evidence>
<name>A0ABS9YRU1_9MYCO</name>
<dbReference type="PANTHER" id="PTHR33498">
    <property type="entry name" value="TRANSPOSASE FOR INSERTION SEQUENCE ELEMENT IS1557"/>
    <property type="match status" value="1"/>
</dbReference>